<name>A0ABD1U7M2_9LAMI</name>
<sequence>MQFENNCLREDKIEIFFEERQKTNDLEDQLISRGLLSSAQKVIQRLISKSAVSEAIVAVDFALIRGMELDLVSYGCFIGKLVTSGEAQMAEALYIDCIVRKGVKPDRALLNSMLFVIVSWGE</sequence>
<organism evidence="1 2">
    <name type="scientific">Forsythia ovata</name>
    <dbReference type="NCBI Taxonomy" id="205694"/>
    <lineage>
        <taxon>Eukaryota</taxon>
        <taxon>Viridiplantae</taxon>
        <taxon>Streptophyta</taxon>
        <taxon>Embryophyta</taxon>
        <taxon>Tracheophyta</taxon>
        <taxon>Spermatophyta</taxon>
        <taxon>Magnoliopsida</taxon>
        <taxon>eudicotyledons</taxon>
        <taxon>Gunneridae</taxon>
        <taxon>Pentapetalae</taxon>
        <taxon>asterids</taxon>
        <taxon>lamiids</taxon>
        <taxon>Lamiales</taxon>
        <taxon>Oleaceae</taxon>
        <taxon>Forsythieae</taxon>
        <taxon>Forsythia</taxon>
    </lineage>
</organism>
<dbReference type="InterPro" id="IPR011990">
    <property type="entry name" value="TPR-like_helical_dom_sf"/>
</dbReference>
<proteinExistence type="predicted"/>
<keyword evidence="2" id="KW-1185">Reference proteome</keyword>
<dbReference type="Gene3D" id="1.25.40.10">
    <property type="entry name" value="Tetratricopeptide repeat domain"/>
    <property type="match status" value="1"/>
</dbReference>
<evidence type="ECO:0000313" key="2">
    <source>
        <dbReference type="Proteomes" id="UP001604277"/>
    </source>
</evidence>
<reference evidence="2" key="1">
    <citation type="submission" date="2024-07" db="EMBL/GenBank/DDBJ databases">
        <title>Two chromosome-level genome assemblies of Korean endemic species Abeliophyllum distichum and Forsythia ovata (Oleaceae).</title>
        <authorList>
            <person name="Jang H."/>
        </authorList>
    </citation>
    <scope>NUCLEOTIDE SEQUENCE [LARGE SCALE GENOMIC DNA]</scope>
</reference>
<dbReference type="Proteomes" id="UP001604277">
    <property type="component" value="Unassembled WGS sequence"/>
</dbReference>
<dbReference type="AlphaFoldDB" id="A0ABD1U7M2"/>
<accession>A0ABD1U7M2</accession>
<gene>
    <name evidence="1" type="ORF">Fot_24912</name>
</gene>
<dbReference type="EMBL" id="JBFOLJ010000007">
    <property type="protein sequence ID" value="KAL2520989.1"/>
    <property type="molecule type" value="Genomic_DNA"/>
</dbReference>
<comment type="caution">
    <text evidence="1">The sequence shown here is derived from an EMBL/GenBank/DDBJ whole genome shotgun (WGS) entry which is preliminary data.</text>
</comment>
<evidence type="ECO:0000313" key="1">
    <source>
        <dbReference type="EMBL" id="KAL2520989.1"/>
    </source>
</evidence>
<protein>
    <submittedName>
        <fullName evidence="1">Pentatricopeptide repeat-containing protein</fullName>
    </submittedName>
</protein>